<dbReference type="GO" id="GO:0044550">
    <property type="term" value="P:secondary metabolite biosynthetic process"/>
    <property type="evidence" value="ECO:0007669"/>
    <property type="project" value="TreeGrafter"/>
</dbReference>
<dbReference type="Pfam" id="PF08541">
    <property type="entry name" value="ACP_syn_III_C"/>
    <property type="match status" value="1"/>
</dbReference>
<keyword evidence="2" id="KW-0012">Acyltransferase</keyword>
<dbReference type="SUPFAM" id="SSF53901">
    <property type="entry name" value="Thiolase-like"/>
    <property type="match status" value="1"/>
</dbReference>
<gene>
    <name evidence="6" type="ORF">HPT30_03910</name>
</gene>
<evidence type="ECO:0000256" key="3">
    <source>
        <dbReference type="SAM" id="Phobius"/>
    </source>
</evidence>
<dbReference type="NCBIfam" id="NF006829">
    <property type="entry name" value="PRK09352.1"/>
    <property type="match status" value="1"/>
</dbReference>
<feature type="transmembrane region" description="Helical" evidence="3">
    <location>
        <begin position="314"/>
        <end position="331"/>
    </location>
</feature>
<evidence type="ECO:0000259" key="5">
    <source>
        <dbReference type="Pfam" id="PF08545"/>
    </source>
</evidence>
<keyword evidence="1" id="KW-0808">Transferase</keyword>
<dbReference type="Pfam" id="PF08545">
    <property type="entry name" value="ACP_syn_III"/>
    <property type="match status" value="1"/>
</dbReference>
<protein>
    <submittedName>
        <fullName evidence="6">Beta-ketoacyl-ACP synthase III</fullName>
    </submittedName>
</protein>
<dbReference type="Proteomes" id="UP000564806">
    <property type="component" value="Unassembled WGS sequence"/>
</dbReference>
<proteinExistence type="predicted"/>
<evidence type="ECO:0000256" key="1">
    <source>
        <dbReference type="ARBA" id="ARBA00022679"/>
    </source>
</evidence>
<dbReference type="InterPro" id="IPR016039">
    <property type="entry name" value="Thiolase-like"/>
</dbReference>
<evidence type="ECO:0000313" key="7">
    <source>
        <dbReference type="Proteomes" id="UP000564806"/>
    </source>
</evidence>
<keyword evidence="3" id="KW-0812">Transmembrane</keyword>
<comment type="caution">
    <text evidence="6">The sequence shown here is derived from an EMBL/GenBank/DDBJ whole genome shotgun (WGS) entry which is preliminary data.</text>
</comment>
<feature type="domain" description="Beta-ketoacyl-[acyl-carrier-protein] synthase III N-terminal" evidence="5">
    <location>
        <begin position="110"/>
        <end position="183"/>
    </location>
</feature>
<dbReference type="Gene3D" id="3.40.47.10">
    <property type="match status" value="1"/>
</dbReference>
<feature type="domain" description="Beta-ketoacyl-[acyl-carrier-protein] synthase III C-terminal" evidence="4">
    <location>
        <begin position="244"/>
        <end position="331"/>
    </location>
</feature>
<dbReference type="EMBL" id="JABWCS010000187">
    <property type="protein sequence ID" value="NUU59501.1"/>
    <property type="molecule type" value="Genomic_DNA"/>
</dbReference>
<evidence type="ECO:0000313" key="6">
    <source>
        <dbReference type="EMBL" id="NUU59501.1"/>
    </source>
</evidence>
<dbReference type="PANTHER" id="PTHR34069">
    <property type="entry name" value="3-OXOACYL-[ACYL-CARRIER-PROTEIN] SYNTHASE 3"/>
    <property type="match status" value="1"/>
</dbReference>
<accession>A0A850EN45</accession>
<dbReference type="RefSeq" id="WP_175370181.1">
    <property type="nucleotide sequence ID" value="NZ_JABWCS010000187.1"/>
</dbReference>
<keyword evidence="3" id="KW-1133">Transmembrane helix</keyword>
<keyword evidence="3" id="KW-0472">Membrane</keyword>
<sequence>MNSRKIKIMGTGKYLPKRKVLSEEIDRKLGLPEGWTEQKSGVAYRHYVDTESTSEMGANAAREAIKDAGLELEDIDCIVSASGTYEQPIPCTAALIKIKLDMGNSNIPCFDINSTCLSFVTALDVVSFLVHERKYKNVLIVSSEIASPGLNWKQKESCILFGDGAAAAIISRSEEHESSELLTSLTETYVEGASYTEIRGGGTRIPSTEYNGDNLDDYLFNMNGRAVFKLSSKVIHNFMKRLFDQTSISKQDIHMVIPHQASGLAMRIMRQKLNYKEEKFMNIISTHGNVIAASIPMALHECIKQKRVQRGERLLLMGTSAGLSLGAVVLVY</sequence>
<dbReference type="GO" id="GO:0006633">
    <property type="term" value="P:fatty acid biosynthetic process"/>
    <property type="evidence" value="ECO:0007669"/>
    <property type="project" value="InterPro"/>
</dbReference>
<dbReference type="AlphaFoldDB" id="A0A850EN45"/>
<dbReference type="InterPro" id="IPR013751">
    <property type="entry name" value="ACP_syn_III_N"/>
</dbReference>
<reference evidence="6" key="1">
    <citation type="submission" date="2020-06" db="EMBL/GenBank/DDBJ databases">
        <title>Paenibacillus sp. nov., isolated from soil.</title>
        <authorList>
            <person name="Seo Y.L."/>
        </authorList>
    </citation>
    <scope>NUCLEOTIDE SEQUENCE [LARGE SCALE GENOMIC DNA]</scope>
    <source>
        <strain evidence="6">JW14</strain>
    </source>
</reference>
<dbReference type="InterPro" id="IPR013747">
    <property type="entry name" value="ACP_syn_III_C"/>
</dbReference>
<dbReference type="CDD" id="cd00830">
    <property type="entry name" value="KAS_III"/>
    <property type="match status" value="1"/>
</dbReference>
<organism evidence="6 7">
    <name type="scientific">Paenibacillus agri</name>
    <dbReference type="NCBI Taxonomy" id="2744309"/>
    <lineage>
        <taxon>Bacteria</taxon>
        <taxon>Bacillati</taxon>
        <taxon>Bacillota</taxon>
        <taxon>Bacilli</taxon>
        <taxon>Bacillales</taxon>
        <taxon>Paenibacillaceae</taxon>
        <taxon>Paenibacillus</taxon>
    </lineage>
</organism>
<name>A0A850EN45_9BACL</name>
<keyword evidence="7" id="KW-1185">Reference proteome</keyword>
<dbReference type="NCBIfam" id="NF005541">
    <property type="entry name" value="PRK07204.1"/>
    <property type="match status" value="1"/>
</dbReference>
<evidence type="ECO:0000256" key="2">
    <source>
        <dbReference type="ARBA" id="ARBA00023315"/>
    </source>
</evidence>
<evidence type="ECO:0000259" key="4">
    <source>
        <dbReference type="Pfam" id="PF08541"/>
    </source>
</evidence>
<dbReference type="GO" id="GO:0004315">
    <property type="term" value="F:3-oxoacyl-[acyl-carrier-protein] synthase activity"/>
    <property type="evidence" value="ECO:0007669"/>
    <property type="project" value="InterPro"/>
</dbReference>
<dbReference type="PANTHER" id="PTHR34069:SF2">
    <property type="entry name" value="BETA-KETOACYL-[ACYL-CARRIER-PROTEIN] SYNTHASE III"/>
    <property type="match status" value="1"/>
</dbReference>